<dbReference type="AlphaFoldDB" id="A0AA37TE35"/>
<sequence length="83" mass="8884">MVIGRDYLLKKPSGPSAPKLFLDTQVVPLVANIAGGLEVALDRAAVRTGVRPAFILAGATGLLGFGLIRLLTHRAESRRSYRI</sequence>
<feature type="transmembrane region" description="Helical" evidence="1">
    <location>
        <begin position="53"/>
        <end position="72"/>
    </location>
</feature>
<proteinExistence type="predicted"/>
<name>A0AA37TE35_9HYPH</name>
<keyword evidence="1" id="KW-1133">Transmembrane helix</keyword>
<evidence type="ECO:0000313" key="3">
    <source>
        <dbReference type="Proteomes" id="UP001157440"/>
    </source>
</evidence>
<accession>A0AA37TE35</accession>
<organism evidence="2 3">
    <name type="scientific">Methylobacterium tardum</name>
    <dbReference type="NCBI Taxonomy" id="374432"/>
    <lineage>
        <taxon>Bacteria</taxon>
        <taxon>Pseudomonadati</taxon>
        <taxon>Pseudomonadota</taxon>
        <taxon>Alphaproteobacteria</taxon>
        <taxon>Hyphomicrobiales</taxon>
        <taxon>Methylobacteriaceae</taxon>
        <taxon>Methylobacterium</taxon>
    </lineage>
</organism>
<gene>
    <name evidence="2" type="ORF">GCM10007890_15760</name>
</gene>
<keyword evidence="1" id="KW-0812">Transmembrane</keyword>
<dbReference type="Proteomes" id="UP001157440">
    <property type="component" value="Unassembled WGS sequence"/>
</dbReference>
<evidence type="ECO:0000256" key="1">
    <source>
        <dbReference type="SAM" id="Phobius"/>
    </source>
</evidence>
<keyword evidence="1" id="KW-0472">Membrane</keyword>
<evidence type="ECO:0000313" key="2">
    <source>
        <dbReference type="EMBL" id="GLS69563.1"/>
    </source>
</evidence>
<comment type="caution">
    <text evidence="2">The sequence shown here is derived from an EMBL/GenBank/DDBJ whole genome shotgun (WGS) entry which is preliminary data.</text>
</comment>
<protein>
    <submittedName>
        <fullName evidence="2">Uncharacterized protein</fullName>
    </submittedName>
</protein>
<reference evidence="3" key="1">
    <citation type="journal article" date="2019" name="Int. J. Syst. Evol. Microbiol.">
        <title>The Global Catalogue of Microorganisms (GCM) 10K type strain sequencing project: providing services to taxonomists for standard genome sequencing and annotation.</title>
        <authorList>
            <consortium name="The Broad Institute Genomics Platform"/>
            <consortium name="The Broad Institute Genome Sequencing Center for Infectious Disease"/>
            <person name="Wu L."/>
            <person name="Ma J."/>
        </authorList>
    </citation>
    <scope>NUCLEOTIDE SEQUENCE [LARGE SCALE GENOMIC DNA]</scope>
    <source>
        <strain evidence="3">NBRC 103632</strain>
    </source>
</reference>
<dbReference type="EMBL" id="BSPL01000011">
    <property type="protein sequence ID" value="GLS69563.1"/>
    <property type="molecule type" value="Genomic_DNA"/>
</dbReference>
<keyword evidence="3" id="KW-1185">Reference proteome</keyword>